<dbReference type="NCBIfam" id="TIGR01840">
    <property type="entry name" value="esterase_phb"/>
    <property type="match status" value="1"/>
</dbReference>
<dbReference type="RefSeq" id="WP_261401629.1">
    <property type="nucleotide sequence ID" value="NZ_CP081869.1"/>
</dbReference>
<dbReference type="AlphaFoldDB" id="A0A9E6RCU9"/>
<evidence type="ECO:0000313" key="5">
    <source>
        <dbReference type="Proteomes" id="UP000825701"/>
    </source>
</evidence>
<dbReference type="InterPro" id="IPR050955">
    <property type="entry name" value="Plant_Biomass_Hydrol_Est"/>
</dbReference>
<gene>
    <name evidence="4" type="ORF">K6K41_16925</name>
</gene>
<proteinExistence type="predicted"/>
<dbReference type="Proteomes" id="UP000825701">
    <property type="component" value="Chromosome"/>
</dbReference>
<keyword evidence="5" id="KW-1185">Reference proteome</keyword>
<dbReference type="SUPFAM" id="SSF53474">
    <property type="entry name" value="alpha/beta-Hydrolases"/>
    <property type="match status" value="1"/>
</dbReference>
<protein>
    <submittedName>
        <fullName evidence="4">PHB depolymerase family esterase</fullName>
    </submittedName>
</protein>
<dbReference type="GO" id="GO:0016787">
    <property type="term" value="F:hydrolase activity"/>
    <property type="evidence" value="ECO:0007669"/>
    <property type="project" value="UniProtKB-KW"/>
</dbReference>
<dbReference type="PANTHER" id="PTHR43037:SF1">
    <property type="entry name" value="BLL1128 PROTEIN"/>
    <property type="match status" value="1"/>
</dbReference>
<evidence type="ECO:0000256" key="3">
    <source>
        <dbReference type="SAM" id="MobiDB-lite"/>
    </source>
</evidence>
<dbReference type="Pfam" id="PF10503">
    <property type="entry name" value="Esterase_PHB"/>
    <property type="match status" value="1"/>
</dbReference>
<dbReference type="KEGG" id="cmet:K6K41_16925"/>
<organism evidence="4 5">
    <name type="scientific">Chenggangzhangella methanolivorans</name>
    <dbReference type="NCBI Taxonomy" id="1437009"/>
    <lineage>
        <taxon>Bacteria</taxon>
        <taxon>Pseudomonadati</taxon>
        <taxon>Pseudomonadota</taxon>
        <taxon>Alphaproteobacteria</taxon>
        <taxon>Hyphomicrobiales</taxon>
        <taxon>Methylopilaceae</taxon>
        <taxon>Chenggangzhangella</taxon>
    </lineage>
</organism>
<evidence type="ECO:0000313" key="4">
    <source>
        <dbReference type="EMBL" id="QZN98685.1"/>
    </source>
</evidence>
<keyword evidence="1" id="KW-0732">Signal</keyword>
<dbReference type="Gene3D" id="3.40.50.1820">
    <property type="entry name" value="alpha/beta hydrolase"/>
    <property type="match status" value="1"/>
</dbReference>
<dbReference type="InterPro" id="IPR010126">
    <property type="entry name" value="Esterase_phb"/>
</dbReference>
<feature type="compositionally biased region" description="Low complexity" evidence="3">
    <location>
        <begin position="262"/>
        <end position="277"/>
    </location>
</feature>
<feature type="compositionally biased region" description="Low complexity" evidence="3">
    <location>
        <begin position="227"/>
        <end position="254"/>
    </location>
</feature>
<reference evidence="4" key="1">
    <citation type="submission" date="2021-08" db="EMBL/GenBank/DDBJ databases">
        <authorList>
            <person name="Zhang H."/>
            <person name="Xu M."/>
            <person name="Yu Z."/>
            <person name="Yang L."/>
            <person name="Cai Y."/>
        </authorList>
    </citation>
    <scope>NUCLEOTIDE SEQUENCE</scope>
    <source>
        <strain evidence="4">CHL1</strain>
    </source>
</reference>
<evidence type="ECO:0000256" key="1">
    <source>
        <dbReference type="ARBA" id="ARBA00022729"/>
    </source>
</evidence>
<name>A0A9E6RCU9_9HYPH</name>
<evidence type="ECO:0000256" key="2">
    <source>
        <dbReference type="ARBA" id="ARBA00022801"/>
    </source>
</evidence>
<dbReference type="PANTHER" id="PTHR43037">
    <property type="entry name" value="UNNAMED PRODUCT-RELATED"/>
    <property type="match status" value="1"/>
</dbReference>
<dbReference type="InterPro" id="IPR029058">
    <property type="entry name" value="AB_hydrolase_fold"/>
</dbReference>
<feature type="region of interest" description="Disordered" evidence="3">
    <location>
        <begin position="1"/>
        <end position="33"/>
    </location>
</feature>
<feature type="region of interest" description="Disordered" evidence="3">
    <location>
        <begin position="200"/>
        <end position="293"/>
    </location>
</feature>
<dbReference type="EMBL" id="CP081869">
    <property type="protein sequence ID" value="QZN98685.1"/>
    <property type="molecule type" value="Genomic_DNA"/>
</dbReference>
<keyword evidence="2" id="KW-0378">Hydrolase</keyword>
<dbReference type="GO" id="GO:0005576">
    <property type="term" value="C:extracellular region"/>
    <property type="evidence" value="ECO:0007669"/>
    <property type="project" value="InterPro"/>
</dbReference>
<accession>A0A9E6RCU9</accession>
<feature type="compositionally biased region" description="Basic residues" evidence="3">
    <location>
        <begin position="216"/>
        <end position="226"/>
    </location>
</feature>
<sequence>MASIFDTVWGTGPQRARRQANGPSARVAPGGDAKRRKRLTEIESFGADPGALRMLAYAPANLAPGAALVVVLHGCTQSAEDYDAQSGWSALADELGFALLYPEQRRANNPAGCFNWFLAADSARGLGEARSIREMVETMIALRGLDRGRIYVTGLSAGGAMAANLLAGYPDVFSAGALIAGLPCGAAANVTEAFGAMSQPAARTDAELGDAVRPARPMRGRGRACRSGRGSPTAPSRPATPTSSPASGSTCTGRPPRRPRRPAAAGGCAAPGSSTGARWSRSTPSRISATARRWTAAAANARVRS</sequence>